<feature type="region of interest" description="Disordered" evidence="8">
    <location>
        <begin position="1315"/>
        <end position="1352"/>
    </location>
</feature>
<evidence type="ECO:0000256" key="2">
    <source>
        <dbReference type="ARBA" id="ARBA00022723"/>
    </source>
</evidence>
<keyword evidence="3 5" id="KW-0863">Zinc-finger</keyword>
<evidence type="ECO:0008006" key="13">
    <source>
        <dbReference type="Google" id="ProtNLM"/>
    </source>
</evidence>
<dbReference type="CDD" id="cd13174">
    <property type="entry name" value="RanBD4_RanBP2_insect-like"/>
    <property type="match status" value="1"/>
</dbReference>
<feature type="domain" description="RanBP2-type" evidence="10">
    <location>
        <begin position="1786"/>
        <end position="1815"/>
    </location>
</feature>
<dbReference type="Gene3D" id="4.10.1060.10">
    <property type="entry name" value="Zinc finger, RanBP2-type"/>
    <property type="match status" value="3"/>
</dbReference>
<feature type="repeat" description="TPR" evidence="6">
    <location>
        <begin position="60"/>
        <end position="93"/>
    </location>
</feature>
<name>A0ABP1NTF8_XYLVO</name>
<dbReference type="InterPro" id="IPR036443">
    <property type="entry name" value="Znf_RanBP2_sf"/>
</dbReference>
<reference evidence="11 12" key="1">
    <citation type="submission" date="2024-08" db="EMBL/GenBank/DDBJ databases">
        <authorList>
            <person name="Will J Nash"/>
            <person name="Angela Man"/>
            <person name="Seanna McTaggart"/>
            <person name="Kendall Baker"/>
            <person name="Tom Barker"/>
            <person name="Leah Catchpole"/>
            <person name="Alex Durrant"/>
            <person name="Karim Gharbi"/>
            <person name="Naomi Irish"/>
            <person name="Gemy Kaithakottil"/>
            <person name="Debby Ku"/>
            <person name="Aaliyah Providence"/>
            <person name="Felix Shaw"/>
            <person name="David Swarbreck"/>
            <person name="Chris Watkins"/>
            <person name="Ann M. McCartney"/>
            <person name="Giulio Formenti"/>
            <person name="Alice Mouton"/>
            <person name="Noel Vella"/>
            <person name="Bjorn M von Reumont"/>
            <person name="Adriana Vella"/>
            <person name="Wilfried Haerty"/>
        </authorList>
    </citation>
    <scope>NUCLEOTIDE SEQUENCE [LARGE SCALE GENOMIC DNA]</scope>
</reference>
<keyword evidence="1" id="KW-0597">Phosphoprotein</keyword>
<feature type="region of interest" description="Disordered" evidence="8">
    <location>
        <begin position="2390"/>
        <end position="2414"/>
    </location>
</feature>
<dbReference type="InterPro" id="IPR001876">
    <property type="entry name" value="Znf_RanBP2"/>
</dbReference>
<evidence type="ECO:0000313" key="11">
    <source>
        <dbReference type="EMBL" id="CAL7942946.1"/>
    </source>
</evidence>
<feature type="compositionally biased region" description="Basic and acidic residues" evidence="8">
    <location>
        <begin position="853"/>
        <end position="874"/>
    </location>
</feature>
<feature type="domain" description="RanBD1" evidence="9">
    <location>
        <begin position="1945"/>
        <end position="2077"/>
    </location>
</feature>
<evidence type="ECO:0000259" key="9">
    <source>
        <dbReference type="PROSITE" id="PS50196"/>
    </source>
</evidence>
<dbReference type="PROSITE" id="PS01358">
    <property type="entry name" value="ZF_RANBP2_1"/>
    <property type="match status" value="2"/>
</dbReference>
<dbReference type="Proteomes" id="UP001642520">
    <property type="component" value="Unassembled WGS sequence"/>
</dbReference>
<feature type="compositionally biased region" description="Basic and acidic residues" evidence="8">
    <location>
        <begin position="1321"/>
        <end position="1330"/>
    </location>
</feature>
<feature type="coiled-coil region" evidence="7">
    <location>
        <begin position="906"/>
        <end position="933"/>
    </location>
</feature>
<dbReference type="Pfam" id="PF00638">
    <property type="entry name" value="Ran_BP1"/>
    <property type="match status" value="4"/>
</dbReference>
<dbReference type="InterPro" id="IPR019734">
    <property type="entry name" value="TPR_rpt"/>
</dbReference>
<sequence>MFRSKKDVDRHVKDIFIKLKSSEEKNLRCYNIAKLYYQVGDYESAKKYVSNYLEIRDKSAAAHKLLGQAFEALGQKVGAFTHYKISLELEPKQDDLLLKVCELLSDMAVNIDVNKIKYWAERADKKFPHHPIVFELKEKILTLDKPNGNDDDLEKLITSELSVRQTDVHLQVKLLKHYVGNHRLEDAYNQADGIEATYSHRNNIVWYQSLSELLVKCKESKQSDWTFWIFYISVLERYAALCLKEQGTIVKKSIIDATQAVFNFDQSLSEFKSKNFSNNPAFIEHMLLHMWGQLHFHLACLVLRKTKAGEDSWSEAGRLCGPLLLTALHVAPIDPTTIWTMHLKDKLKNQVHIWYREGSYRCSQAGHVLQNYARDNTKKLLDKIDKFCTSSWRERLYQRLFVGRLYQDGKVTSYFANTSVSNPPLRLCSYNELKRFDEISEEVWPDSLHYQVWLGLRARPYGSQNKDDEPHPNRTSRVFCELQFSVYNLHQAAPDSLSRLDIDAFLNAAIFCASSVIEEQQFGGLSNPDKLHILPADLTNTLCTVAQEQWWSYAYKVYTMDKQKPLDDDLGDLRLELQRGLEVIRCLGNHGLHPTLLVHLARMFHYRADTLRESDHESSDIPDLEARSEMYWSAAIPLLERLQNNQVIRITNSKFFNFQGKDMSNAELAKALEEGKLLLAQRFVRSKQYEKAINALQALKCPEASFQQGQMYEKLADEIVNSIPKENLTSEMRSQHIIMLSKARECFYLTLDRLRSPGTDPKHPLNSELSTHITDIENKLKRIDLDLSRGDLSRNECDGMSDESYSSAHSAVDQAVTNTALPTGLSASVNTLSTPQKNAHRTPKQSSTPYKPQHQDTLDLSRNRSEARPSPERLDAQIRSINQIIHSKDSMIQSITEQNKTILELNKTVMEKVEKLAKEVAELRKEIQKQRTQTVNVNPNLEEDLCILSEDDYNDLNYNANQSGAASSISGSIFQSSHRHPYSQFVYPSTTFQGYYPGMSFSDPNAQGIPSLYPPNIYSMPVLYPNIRSKMPENILQQGLFVPPTNQSLQIPLQKVETSRSETIIKDAPVNKVPPVNVAITTSDTLPTTAPIVQPTLSVTIPPHFRQGSTSTPITTEQSVPHCYQISMPSQATIPTTVNLPPLSNTLTTTPANISILETQKQDTAICSTGSPNSSDHEHDPIPDFVPVIPLPAEVKVTTGEEGQEMLFCARAKLYRFVENEWKERGIGNVKLLKNEEGKVRLVMRREQVFKVCANHYLAPDMELTAKSNNEKAWFWVAHDFADGELKLEKFCIKFKTVDEGISFKEHFDKAKASLAQSPEKPVEATDRTLAKTSITSNSVKKQEKTKSETKPIEQTLFVSGPTVQKQSTEVITTTETVTPDVSKTTAATTIIGGFSFTSNPIVQKVTTIEPAKVPPKTEISPFAGFTFNKTTTNTGSFTSTTQKGVTTVTTSPASQFTFSFAKTTTPLQSAVTTVQTTVSNHNVSILSSQPISTTTVANKNVQQVQQCTNLAASIVVGVQDADKSATQTEYEEVIFNEKINLQYYNNDTKQWENRGTGQMKILWNSKSNKIRLFMIDENSSKICYNYNVLAKTLFSFKNGSNTNVNWNIQYGSDNKTGMFAATFKMSSQASQFYNTITSNQQKMVKDCVTAENLKRPEAQNTQSNKTQGSLFEMFKPPAGSWECNACYTRNGASDAKCIACETPRSSASSKSSISSTVASTQVPLSQLFKPSAGSWECSSCYTGNDASDAKYIACETSRPSASTKLSASTTVTSNQIPLSQMFKPPIGSWKCTCCEIVNAAKSNYCVACDTPKDPSLPPKPKTDGFQISTSSSTVTPTFSFGIPQDAPKSAGFSFRLPTSNDVSTDSKSASSITTEIDTKVDTSGAKFVFGMQQRSSTPTNKDSTFVFGTPGKSFGFNLVPKSSPTKSGGDENSEEEVEENDDIHFMPLIPLPDKIEVKTGEEDEEVLYSHRAKLFRFDKNEWKERGLGDIKLLRHKETGKLRLVMRREQVLKLCLNHFVLPNMELKPKDEKTWMWNAADYSDGEIEHTFFACRFKTPDIANSFKDIIDESRKKLPPVEKTTTETKVAETSAEVSSAQDIEVLYEMKVTPEEKQAALKLQLPENFYAYTQKPDCPGCRGCKESSVPLFQDGESEKSMSVLKSPAEDRNPSIAASMIQFPSKSIGLSTTTNEVTTVQAMPVSTTTNTVSTIFKSGLCNTSAAQFTSSLSTVSNMSFGNTDSTISNDNKTGFSFVIPQIPSSINEKQKSAADKENVLTSESLKICSPITSQAQVASTTPFSFVTPTSTTPTASIFGVPKLDNTGKNIFGGTTKKDSTGLLKPSSLSLSNSESTLSNTFNTQPKTVFGPAASIFGSATLKSSSENVTTSSSSFVTTTTTAGPDASAKPSDSASSNTSTPFSFNLFHDERTTASSFTTSNSTTTNAFEKISSTTSEDQKESDIPFLPTTEVSFSTLAAKSSQPVFQLDPNFSFAGAGTAVFGSKSNATNKSVQETKEASAEKKNENEEEEGDQNVNDQDHDPHFEPVIPLPDIVEVHTGEEDEEKVFCERAKLYRYDGVDREWKERGVGEMKILHHAEYNTYRLLLRRDQVYKVVCNFLLTPDINFSKLSTSDRAWIWAGMNYAEEQPCLEQLAVKFKNTNVASNFKNIVDKIQQTLTESRKKDTEESPIVEEPEDDQNEEVDEEETEEVGEVVAEEIDEVEDEEEEYDDDDDQNSIIFEKRATLLTSTNNENQWDPVALGNLIIYYDSNIFGERIILKADKTDEVVSNTIISMNTKMEVHGKECIWTAIDYALTPHTKRTLCAVFSSVQVAQEMYGHFLIGVEYACHSDISEPSHED</sequence>
<protein>
    <recommendedName>
        <fullName evidence="13">E3 SUMO-protein ligase RanBP2</fullName>
    </recommendedName>
</protein>
<keyword evidence="4" id="KW-0862">Zinc</keyword>
<feature type="region of interest" description="Disordered" evidence="8">
    <location>
        <begin position="2498"/>
        <end position="2539"/>
    </location>
</feature>
<evidence type="ECO:0000259" key="10">
    <source>
        <dbReference type="PROSITE" id="PS50199"/>
    </source>
</evidence>
<dbReference type="PROSITE" id="PS50199">
    <property type="entry name" value="ZF_RANBP2_2"/>
    <property type="match status" value="3"/>
</dbReference>
<dbReference type="EMBL" id="CAXAJV020001293">
    <property type="protein sequence ID" value="CAL7942946.1"/>
    <property type="molecule type" value="Genomic_DNA"/>
</dbReference>
<feature type="domain" description="RanBD1" evidence="9">
    <location>
        <begin position="1184"/>
        <end position="1317"/>
    </location>
</feature>
<dbReference type="PROSITE" id="PS50005">
    <property type="entry name" value="TPR"/>
    <property type="match status" value="1"/>
</dbReference>
<feature type="domain" description="RanBP2-type" evidence="10">
    <location>
        <begin position="1678"/>
        <end position="1707"/>
    </location>
</feature>
<feature type="compositionally biased region" description="Acidic residues" evidence="8">
    <location>
        <begin position="1932"/>
        <end position="1941"/>
    </location>
</feature>
<evidence type="ECO:0000313" key="12">
    <source>
        <dbReference type="Proteomes" id="UP001642520"/>
    </source>
</evidence>
<dbReference type="Gene3D" id="2.30.29.30">
    <property type="entry name" value="Pleckstrin-homology domain (PH domain)/Phosphotyrosine-binding domain (PTB)"/>
    <property type="match status" value="5"/>
</dbReference>
<evidence type="ECO:0000256" key="6">
    <source>
        <dbReference type="PROSITE-ProRule" id="PRU00339"/>
    </source>
</evidence>
<evidence type="ECO:0000256" key="8">
    <source>
        <dbReference type="SAM" id="MobiDB-lite"/>
    </source>
</evidence>
<proteinExistence type="predicted"/>
<dbReference type="SMART" id="SM00547">
    <property type="entry name" value="ZnF_RBZ"/>
    <property type="match status" value="3"/>
</dbReference>
<dbReference type="SUPFAM" id="SSF48452">
    <property type="entry name" value="TPR-like"/>
    <property type="match status" value="1"/>
</dbReference>
<dbReference type="InterPro" id="IPR045255">
    <property type="entry name" value="RanBP1-like"/>
</dbReference>
<accession>A0ABP1NTF8</accession>
<feature type="region of interest" description="Disordered" evidence="8">
    <location>
        <begin position="2675"/>
        <end position="2708"/>
    </location>
</feature>
<feature type="compositionally biased region" description="Basic and acidic residues" evidence="8">
    <location>
        <begin position="2509"/>
        <end position="2521"/>
    </location>
</feature>
<dbReference type="Pfam" id="PF00641">
    <property type="entry name" value="Zn_ribbon_RanBP"/>
    <property type="match status" value="2"/>
</dbReference>
<keyword evidence="7" id="KW-0175">Coiled coil</keyword>
<evidence type="ECO:0000256" key="7">
    <source>
        <dbReference type="SAM" id="Coils"/>
    </source>
</evidence>
<gene>
    <name evidence="11" type="ORF">XYLVIOL_LOCUS5801</name>
</gene>
<feature type="domain" description="RanBD1" evidence="9">
    <location>
        <begin position="2710"/>
        <end position="2795"/>
    </location>
</feature>
<keyword evidence="2" id="KW-0479">Metal-binding</keyword>
<evidence type="ECO:0000256" key="3">
    <source>
        <dbReference type="ARBA" id="ARBA00022771"/>
    </source>
</evidence>
<feature type="domain" description="RanBP2-type" evidence="10">
    <location>
        <begin position="1732"/>
        <end position="1761"/>
    </location>
</feature>
<evidence type="ECO:0000256" key="4">
    <source>
        <dbReference type="ARBA" id="ARBA00022833"/>
    </source>
</evidence>
<dbReference type="SMART" id="SM00160">
    <property type="entry name" value="RanBD"/>
    <property type="match status" value="4"/>
</dbReference>
<keyword evidence="12" id="KW-1185">Reference proteome</keyword>
<dbReference type="Gene3D" id="1.25.40.10">
    <property type="entry name" value="Tetratricopeptide repeat domain"/>
    <property type="match status" value="1"/>
</dbReference>
<feature type="compositionally biased region" description="Acidic residues" evidence="8">
    <location>
        <begin position="2683"/>
        <end position="2708"/>
    </location>
</feature>
<feature type="domain" description="RanBD1" evidence="9">
    <location>
        <begin position="1516"/>
        <end position="1646"/>
    </location>
</feature>
<evidence type="ECO:0000256" key="1">
    <source>
        <dbReference type="ARBA" id="ARBA00022553"/>
    </source>
</evidence>
<dbReference type="SMART" id="SM00028">
    <property type="entry name" value="TPR"/>
    <property type="match status" value="2"/>
</dbReference>
<dbReference type="InterPro" id="IPR000156">
    <property type="entry name" value="Ran_bind_dom"/>
</dbReference>
<dbReference type="InterPro" id="IPR011993">
    <property type="entry name" value="PH-like_dom_sf"/>
</dbReference>
<dbReference type="PANTHER" id="PTHR23138:SF87">
    <property type="entry name" value="E3 SUMO-PROTEIN LIGASE RANBP2"/>
    <property type="match status" value="1"/>
</dbReference>
<feature type="region of interest" description="Disordered" evidence="8">
    <location>
        <begin position="826"/>
        <end position="874"/>
    </location>
</feature>
<comment type="caution">
    <text evidence="11">The sequence shown here is derived from an EMBL/GenBank/DDBJ whole genome shotgun (WGS) entry which is preliminary data.</text>
</comment>
<dbReference type="PROSITE" id="PS50196">
    <property type="entry name" value="RANBD1"/>
    <property type="match status" value="5"/>
</dbReference>
<feature type="compositionally biased region" description="Basic and acidic residues" evidence="8">
    <location>
        <begin position="1341"/>
        <end position="1352"/>
    </location>
</feature>
<feature type="compositionally biased region" description="Polar residues" evidence="8">
    <location>
        <begin position="826"/>
        <end position="837"/>
    </location>
</feature>
<organism evidence="11 12">
    <name type="scientific">Xylocopa violacea</name>
    <name type="common">Violet carpenter bee</name>
    <name type="synonym">Apis violacea</name>
    <dbReference type="NCBI Taxonomy" id="135666"/>
    <lineage>
        <taxon>Eukaryota</taxon>
        <taxon>Metazoa</taxon>
        <taxon>Ecdysozoa</taxon>
        <taxon>Arthropoda</taxon>
        <taxon>Hexapoda</taxon>
        <taxon>Insecta</taxon>
        <taxon>Pterygota</taxon>
        <taxon>Neoptera</taxon>
        <taxon>Endopterygota</taxon>
        <taxon>Hymenoptera</taxon>
        <taxon>Apocrita</taxon>
        <taxon>Aculeata</taxon>
        <taxon>Apoidea</taxon>
        <taxon>Anthophila</taxon>
        <taxon>Apidae</taxon>
        <taxon>Xylocopa</taxon>
        <taxon>Xylocopa</taxon>
    </lineage>
</organism>
<feature type="region of interest" description="Disordered" evidence="8">
    <location>
        <begin position="1918"/>
        <end position="1941"/>
    </location>
</feature>
<dbReference type="SUPFAM" id="SSF50729">
    <property type="entry name" value="PH domain-like"/>
    <property type="match status" value="5"/>
</dbReference>
<feature type="domain" description="RanBD1" evidence="9">
    <location>
        <begin position="2539"/>
        <end position="2675"/>
    </location>
</feature>
<feature type="compositionally biased region" description="Polar residues" evidence="8">
    <location>
        <begin position="2499"/>
        <end position="2508"/>
    </location>
</feature>
<dbReference type="InterPro" id="IPR011990">
    <property type="entry name" value="TPR-like_helical_dom_sf"/>
</dbReference>
<dbReference type="SUPFAM" id="SSF90209">
    <property type="entry name" value="Ran binding protein zinc finger-like"/>
    <property type="match status" value="1"/>
</dbReference>
<feature type="compositionally biased region" description="Polar residues" evidence="8">
    <location>
        <begin position="1331"/>
        <end position="1340"/>
    </location>
</feature>
<evidence type="ECO:0000256" key="5">
    <source>
        <dbReference type="PROSITE-ProRule" id="PRU00322"/>
    </source>
</evidence>
<dbReference type="PANTHER" id="PTHR23138">
    <property type="entry name" value="RAN BINDING PROTEIN"/>
    <property type="match status" value="1"/>
</dbReference>
<keyword evidence="6" id="KW-0802">TPR repeat</keyword>